<feature type="domain" description="FAD-binding PCMH-type" evidence="6">
    <location>
        <begin position="82"/>
        <end position="262"/>
    </location>
</feature>
<evidence type="ECO:0000256" key="4">
    <source>
        <dbReference type="ARBA" id="ARBA00022827"/>
    </source>
</evidence>
<dbReference type="OrthoDB" id="545125at2"/>
<evidence type="ECO:0000313" key="8">
    <source>
        <dbReference type="Proteomes" id="UP000239485"/>
    </source>
</evidence>
<dbReference type="Pfam" id="PF01565">
    <property type="entry name" value="FAD_binding_4"/>
    <property type="match status" value="1"/>
</dbReference>
<accession>A0A2S6IUV5</accession>
<dbReference type="InterPro" id="IPR006311">
    <property type="entry name" value="TAT_signal"/>
</dbReference>
<dbReference type="InterPro" id="IPR016166">
    <property type="entry name" value="FAD-bd_PCMH"/>
</dbReference>
<dbReference type="PANTHER" id="PTHR42973:SF39">
    <property type="entry name" value="FAD-BINDING PCMH-TYPE DOMAIN-CONTAINING PROTEIN"/>
    <property type="match status" value="1"/>
</dbReference>
<dbReference type="AlphaFoldDB" id="A0A2S6IUV5"/>
<name>A0A2S6IUV5_9ACTN</name>
<keyword evidence="4" id="KW-0274">FAD</keyword>
<comment type="cofactor">
    <cofactor evidence="1">
        <name>FAD</name>
        <dbReference type="ChEBI" id="CHEBI:57692"/>
    </cofactor>
</comment>
<dbReference type="PANTHER" id="PTHR42973">
    <property type="entry name" value="BINDING OXIDOREDUCTASE, PUTATIVE (AFU_ORTHOLOGUE AFUA_1G17690)-RELATED"/>
    <property type="match status" value="1"/>
</dbReference>
<gene>
    <name evidence="7" type="ORF">CLV92_102210</name>
</gene>
<dbReference type="RefSeq" id="WP_104431496.1">
    <property type="nucleotide sequence ID" value="NZ_PTJD01000002.1"/>
</dbReference>
<dbReference type="GO" id="GO:0071949">
    <property type="term" value="F:FAD binding"/>
    <property type="evidence" value="ECO:0007669"/>
    <property type="project" value="InterPro"/>
</dbReference>
<evidence type="ECO:0000256" key="2">
    <source>
        <dbReference type="ARBA" id="ARBA00005466"/>
    </source>
</evidence>
<dbReference type="PROSITE" id="PS51318">
    <property type="entry name" value="TAT"/>
    <property type="match status" value="1"/>
</dbReference>
<dbReference type="Pfam" id="PF08031">
    <property type="entry name" value="BBE"/>
    <property type="match status" value="1"/>
</dbReference>
<reference evidence="7 8" key="1">
    <citation type="submission" date="2018-02" db="EMBL/GenBank/DDBJ databases">
        <title>Genomic Encyclopedia of Archaeal and Bacterial Type Strains, Phase II (KMG-II): from individual species to whole genera.</title>
        <authorList>
            <person name="Goeker M."/>
        </authorList>
    </citation>
    <scope>NUCLEOTIDE SEQUENCE [LARGE SCALE GENOMIC DNA]</scope>
    <source>
        <strain evidence="7 8">DSM 22857</strain>
    </source>
</reference>
<protein>
    <submittedName>
        <fullName evidence="7">FAD/FMN-containing dehydrogenase</fullName>
    </submittedName>
</protein>
<keyword evidence="8" id="KW-1185">Reference proteome</keyword>
<dbReference type="InterPro" id="IPR016169">
    <property type="entry name" value="FAD-bd_PCMH_sub2"/>
</dbReference>
<dbReference type="InterPro" id="IPR006094">
    <property type="entry name" value="Oxid_FAD_bind_N"/>
</dbReference>
<dbReference type="Gene3D" id="3.40.462.20">
    <property type="match status" value="1"/>
</dbReference>
<dbReference type="GO" id="GO:0016491">
    <property type="term" value="F:oxidoreductase activity"/>
    <property type="evidence" value="ECO:0007669"/>
    <property type="project" value="UniProtKB-KW"/>
</dbReference>
<keyword evidence="5" id="KW-0560">Oxidoreductase</keyword>
<dbReference type="SUPFAM" id="SSF56176">
    <property type="entry name" value="FAD-binding/transporter-associated domain-like"/>
    <property type="match status" value="1"/>
</dbReference>
<dbReference type="Gene3D" id="3.30.465.10">
    <property type="match status" value="1"/>
</dbReference>
<dbReference type="InterPro" id="IPR050416">
    <property type="entry name" value="FAD-linked_Oxidoreductase"/>
</dbReference>
<organism evidence="7 8">
    <name type="scientific">Kineococcus xinjiangensis</name>
    <dbReference type="NCBI Taxonomy" id="512762"/>
    <lineage>
        <taxon>Bacteria</taxon>
        <taxon>Bacillati</taxon>
        <taxon>Actinomycetota</taxon>
        <taxon>Actinomycetes</taxon>
        <taxon>Kineosporiales</taxon>
        <taxon>Kineosporiaceae</taxon>
        <taxon>Kineococcus</taxon>
    </lineage>
</organism>
<evidence type="ECO:0000256" key="5">
    <source>
        <dbReference type="ARBA" id="ARBA00023002"/>
    </source>
</evidence>
<dbReference type="Proteomes" id="UP000239485">
    <property type="component" value="Unassembled WGS sequence"/>
</dbReference>
<comment type="similarity">
    <text evidence="2">Belongs to the oxygen-dependent FAD-linked oxidoreductase family.</text>
</comment>
<evidence type="ECO:0000313" key="7">
    <source>
        <dbReference type="EMBL" id="PPK98057.1"/>
    </source>
</evidence>
<dbReference type="EMBL" id="PTJD01000002">
    <property type="protein sequence ID" value="PPK98057.1"/>
    <property type="molecule type" value="Genomic_DNA"/>
</dbReference>
<proteinExistence type="inferred from homology"/>
<evidence type="ECO:0000256" key="3">
    <source>
        <dbReference type="ARBA" id="ARBA00022630"/>
    </source>
</evidence>
<evidence type="ECO:0000259" key="6">
    <source>
        <dbReference type="PROSITE" id="PS51387"/>
    </source>
</evidence>
<dbReference type="PROSITE" id="PS51387">
    <property type="entry name" value="FAD_PCMH"/>
    <property type="match status" value="1"/>
</dbReference>
<sequence>MKTATFTGPSKVATAAAPGGATLRRRELLKGAGVGALLAGNVPTATARAATPSVAAIGEGVLTVTPTDRQYPDLITPFNQRWVGSPDAVRMPTSTDQVVGIVQDAVRRNKRVAVRGGGHGYEDWIYNPEVQVVIDMGHLRKVTYDPKRRAFAVEAGANLIEVYNALYEGYGVTVPAGVCSLVGVGGHVSGGGYGMLSRKLGLIVDYLQAVEVVVVDAHGRARSVIASRDPLDPAHDLWWAHCGGGGGNFGVITRYWFADPGASGSDPTRLLPAPPAEVLILNPTWDWKGITREGFTALLDTYGAWHEQHSSPSSPYSGLCSWLFLNHRSSGSIGALIQMDATGEDAEQLATQFLDQLDQALGIKRKDSVLRLPWLKATRHMGSSSPLQTSPTYRGEHKSAYMRRNFPRRHIDAAWRHLTREDYANPLGMMVITSYGGAINAVDPGATAVAQRDAILKLLYQTYWTSPQDDSSNVAWLREFYSDVYAETGGVPVPDDVTDGCYVNYPDGDISDPGLNTSGVAWHTLYYKDNYPRLQQVKARWDPRNFFHHHQSIRLPGAQ</sequence>
<dbReference type="InterPro" id="IPR012951">
    <property type="entry name" value="BBE"/>
</dbReference>
<keyword evidence="3" id="KW-0285">Flavoprotein</keyword>
<evidence type="ECO:0000256" key="1">
    <source>
        <dbReference type="ARBA" id="ARBA00001974"/>
    </source>
</evidence>
<dbReference type="InterPro" id="IPR036318">
    <property type="entry name" value="FAD-bd_PCMH-like_sf"/>
</dbReference>
<comment type="caution">
    <text evidence="7">The sequence shown here is derived from an EMBL/GenBank/DDBJ whole genome shotgun (WGS) entry which is preliminary data.</text>
</comment>